<gene>
    <name evidence="1" type="ORF">V5799_004643</name>
</gene>
<feature type="non-terminal residue" evidence="1">
    <location>
        <position position="1"/>
    </location>
</feature>
<name>A0AAQ4D5I4_AMBAM</name>
<proteinExistence type="predicted"/>
<evidence type="ECO:0000313" key="1">
    <source>
        <dbReference type="EMBL" id="KAK8757724.1"/>
    </source>
</evidence>
<protein>
    <submittedName>
        <fullName evidence="1">Uncharacterized protein</fullName>
    </submittedName>
</protein>
<dbReference type="Proteomes" id="UP001321473">
    <property type="component" value="Unassembled WGS sequence"/>
</dbReference>
<comment type="caution">
    <text evidence="1">The sequence shown here is derived from an EMBL/GenBank/DDBJ whole genome shotgun (WGS) entry which is preliminary data.</text>
</comment>
<accession>A0AAQ4D5I4</accession>
<keyword evidence="2" id="KW-1185">Reference proteome</keyword>
<dbReference type="AlphaFoldDB" id="A0AAQ4D5I4"/>
<organism evidence="1 2">
    <name type="scientific">Amblyomma americanum</name>
    <name type="common">Lone star tick</name>
    <dbReference type="NCBI Taxonomy" id="6943"/>
    <lineage>
        <taxon>Eukaryota</taxon>
        <taxon>Metazoa</taxon>
        <taxon>Ecdysozoa</taxon>
        <taxon>Arthropoda</taxon>
        <taxon>Chelicerata</taxon>
        <taxon>Arachnida</taxon>
        <taxon>Acari</taxon>
        <taxon>Parasitiformes</taxon>
        <taxon>Ixodida</taxon>
        <taxon>Ixodoidea</taxon>
        <taxon>Ixodidae</taxon>
        <taxon>Amblyomminae</taxon>
        <taxon>Amblyomma</taxon>
    </lineage>
</organism>
<reference evidence="1 2" key="1">
    <citation type="journal article" date="2023" name="Arcadia Sci">
        <title>De novo assembly of a long-read Amblyomma americanum tick genome.</title>
        <authorList>
            <person name="Chou S."/>
            <person name="Poskanzer K.E."/>
            <person name="Rollins M."/>
            <person name="Thuy-Boun P.S."/>
        </authorList>
    </citation>
    <scope>NUCLEOTIDE SEQUENCE [LARGE SCALE GENOMIC DNA]</scope>
    <source>
        <strain evidence="1">F_SG_1</strain>
        <tissue evidence="1">Salivary glands</tissue>
    </source>
</reference>
<sequence length="61" mass="6902">ARLISSTVAERSRDLLHQCQPGSRKEAATLQVTTSLRRDATGRATKMVRELARREQIAHWS</sequence>
<dbReference type="EMBL" id="JARKHS020034872">
    <property type="protein sequence ID" value="KAK8757724.1"/>
    <property type="molecule type" value="Genomic_DNA"/>
</dbReference>
<evidence type="ECO:0000313" key="2">
    <source>
        <dbReference type="Proteomes" id="UP001321473"/>
    </source>
</evidence>